<comment type="caution">
    <text evidence="3">The sequence shown here is derived from an EMBL/GenBank/DDBJ whole genome shotgun (WGS) entry which is preliminary data.</text>
</comment>
<sequence length="286" mass="33014">MKKHIRVILICLSFLFLWISCTEKKINLGKDISFDKEENVYYGKSSEQIMDLYIPNIETTKEKNVFIIIHGGGWCSGNKSQLTFFTLSMMERFPDHIFVNMNYRLTSETHYGLPNQINDIKYVSAFLEKKLGYSPNLILLGNSAGAHLSMLYAYKLDTDKKVKAVINIVGPADLSDPGFKNYQEYSFVERRLVDPRVVDSETSRIDFASPVKWINENSPPTLSYYGNSDRVIPSSQEKILDSVLNKKHIFHESYSFNGGHLDWDKHPNDQFLINKIETFLKKTDKK</sequence>
<evidence type="ECO:0000313" key="3">
    <source>
        <dbReference type="EMBL" id="ROH92273.1"/>
    </source>
</evidence>
<gene>
    <name evidence="3" type="ORF">EGI15_08460</name>
</gene>
<evidence type="ECO:0000313" key="4">
    <source>
        <dbReference type="Proteomes" id="UP000281899"/>
    </source>
</evidence>
<evidence type="ECO:0000256" key="1">
    <source>
        <dbReference type="ARBA" id="ARBA00022801"/>
    </source>
</evidence>
<dbReference type="InterPro" id="IPR049492">
    <property type="entry name" value="BD-FAE-like_dom"/>
</dbReference>
<dbReference type="Proteomes" id="UP000281899">
    <property type="component" value="Unassembled WGS sequence"/>
</dbReference>
<keyword evidence="4" id="KW-1185">Reference proteome</keyword>
<proteinExistence type="predicted"/>
<dbReference type="GO" id="GO:0016787">
    <property type="term" value="F:hydrolase activity"/>
    <property type="evidence" value="ECO:0007669"/>
    <property type="project" value="UniProtKB-KW"/>
</dbReference>
<dbReference type="InterPro" id="IPR029058">
    <property type="entry name" value="AB_hydrolase_fold"/>
</dbReference>
<dbReference type="GeneID" id="301712703"/>
<protein>
    <submittedName>
        <fullName evidence="3">Alpha/beta hydrolase</fullName>
    </submittedName>
</protein>
<name>A0ABX9X5R5_9FLAO</name>
<evidence type="ECO:0000259" key="2">
    <source>
        <dbReference type="Pfam" id="PF20434"/>
    </source>
</evidence>
<dbReference type="InterPro" id="IPR050300">
    <property type="entry name" value="GDXG_lipolytic_enzyme"/>
</dbReference>
<reference evidence="3 4" key="1">
    <citation type="submission" date="2018-11" db="EMBL/GenBank/DDBJ databases">
        <title>Proposal to divide the Flavobacteriaceae and reorganize its genera based on Amino Acid Identity values calculated from whole genome sequences.</title>
        <authorList>
            <person name="Nicholson A.C."/>
            <person name="Gulvik C.A."/>
            <person name="Whitney A.M."/>
            <person name="Humrighouse B.W."/>
            <person name="Bell M."/>
            <person name="Holmes B."/>
            <person name="Steigerwalt A."/>
            <person name="Villarma A."/>
            <person name="Sheth M."/>
            <person name="Batra D."/>
            <person name="Pryor J."/>
            <person name="Bernardet J.-F."/>
            <person name="Hugo C."/>
            <person name="Kampfer P."/>
            <person name="Newman J."/>
            <person name="Mcquiston J.R."/>
        </authorList>
    </citation>
    <scope>NUCLEOTIDE SEQUENCE [LARGE SCALE GENOMIC DNA]</scope>
    <source>
        <strain evidence="3 4">G0235</strain>
    </source>
</reference>
<dbReference type="Gene3D" id="3.40.50.1820">
    <property type="entry name" value="alpha/beta hydrolase"/>
    <property type="match status" value="1"/>
</dbReference>
<dbReference type="PROSITE" id="PS51257">
    <property type="entry name" value="PROKAR_LIPOPROTEIN"/>
    <property type="match status" value="1"/>
</dbReference>
<accession>A0ABX9X5R5</accession>
<dbReference type="EMBL" id="RJTW01000005">
    <property type="protein sequence ID" value="ROH92273.1"/>
    <property type="molecule type" value="Genomic_DNA"/>
</dbReference>
<organism evidence="3 4">
    <name type="scientific">Chryseobacterium cucumeris</name>
    <dbReference type="NCBI Taxonomy" id="1813611"/>
    <lineage>
        <taxon>Bacteria</taxon>
        <taxon>Pseudomonadati</taxon>
        <taxon>Bacteroidota</taxon>
        <taxon>Flavobacteriia</taxon>
        <taxon>Flavobacteriales</taxon>
        <taxon>Weeksellaceae</taxon>
        <taxon>Chryseobacterium group</taxon>
        <taxon>Chryseobacterium</taxon>
    </lineage>
</organism>
<keyword evidence="1 3" id="KW-0378">Hydrolase</keyword>
<dbReference type="PANTHER" id="PTHR48081">
    <property type="entry name" value="AB HYDROLASE SUPERFAMILY PROTEIN C4A8.06C"/>
    <property type="match status" value="1"/>
</dbReference>
<dbReference type="SUPFAM" id="SSF53474">
    <property type="entry name" value="alpha/beta-Hydrolases"/>
    <property type="match status" value="1"/>
</dbReference>
<dbReference type="Pfam" id="PF20434">
    <property type="entry name" value="BD-FAE"/>
    <property type="match status" value="1"/>
</dbReference>
<feature type="domain" description="BD-FAE-like" evidence="2">
    <location>
        <begin position="50"/>
        <end position="243"/>
    </location>
</feature>
<dbReference type="RefSeq" id="WP_123278492.1">
    <property type="nucleotide sequence ID" value="NZ_JALRGU010000618.1"/>
</dbReference>